<gene>
    <name evidence="2" type="ORF">ECRASSUSDP1_LOCUS9899</name>
</gene>
<dbReference type="EMBL" id="CAMPGE010009739">
    <property type="protein sequence ID" value="CAI2368603.1"/>
    <property type="molecule type" value="Genomic_DNA"/>
</dbReference>
<protein>
    <submittedName>
        <fullName evidence="2">Uncharacterized protein</fullName>
    </submittedName>
</protein>
<feature type="region of interest" description="Disordered" evidence="1">
    <location>
        <begin position="116"/>
        <end position="156"/>
    </location>
</feature>
<accession>A0AAD1UFY1</accession>
<comment type="caution">
    <text evidence="2">The sequence shown here is derived from an EMBL/GenBank/DDBJ whole genome shotgun (WGS) entry which is preliminary data.</text>
</comment>
<feature type="compositionally biased region" description="Acidic residues" evidence="1">
    <location>
        <begin position="120"/>
        <end position="131"/>
    </location>
</feature>
<keyword evidence="3" id="KW-1185">Reference proteome</keyword>
<dbReference type="AlphaFoldDB" id="A0AAD1UFY1"/>
<proteinExistence type="predicted"/>
<evidence type="ECO:0000313" key="3">
    <source>
        <dbReference type="Proteomes" id="UP001295684"/>
    </source>
</evidence>
<name>A0AAD1UFY1_EUPCR</name>
<organism evidence="2 3">
    <name type="scientific">Euplotes crassus</name>
    <dbReference type="NCBI Taxonomy" id="5936"/>
    <lineage>
        <taxon>Eukaryota</taxon>
        <taxon>Sar</taxon>
        <taxon>Alveolata</taxon>
        <taxon>Ciliophora</taxon>
        <taxon>Intramacronucleata</taxon>
        <taxon>Spirotrichea</taxon>
        <taxon>Hypotrichia</taxon>
        <taxon>Euplotida</taxon>
        <taxon>Euplotidae</taxon>
        <taxon>Moneuplotes</taxon>
    </lineage>
</organism>
<evidence type="ECO:0000313" key="2">
    <source>
        <dbReference type="EMBL" id="CAI2368603.1"/>
    </source>
</evidence>
<reference evidence="2" key="1">
    <citation type="submission" date="2023-07" db="EMBL/GenBank/DDBJ databases">
        <authorList>
            <consortium name="AG Swart"/>
            <person name="Singh M."/>
            <person name="Singh A."/>
            <person name="Seah K."/>
            <person name="Emmerich C."/>
        </authorList>
    </citation>
    <scope>NUCLEOTIDE SEQUENCE</scope>
    <source>
        <strain evidence="2">DP1</strain>
    </source>
</reference>
<evidence type="ECO:0000256" key="1">
    <source>
        <dbReference type="SAM" id="MobiDB-lite"/>
    </source>
</evidence>
<dbReference type="Proteomes" id="UP001295684">
    <property type="component" value="Unassembled WGS sequence"/>
</dbReference>
<feature type="compositionally biased region" description="Polar residues" evidence="1">
    <location>
        <begin position="134"/>
        <end position="156"/>
    </location>
</feature>
<sequence>MTSAFRVRQGNGMGQLMADMQQGIQDGNQALTDTEGLLNDATEATEGMANQFIGQGLNAAGQFTGAAVGGNRLQLKQFSQNPDEFAAWTLSYITNGRRPLEESDDNASLLVNNELRDSEEVPEIPDYSEEDSGNRVQQSTAGNVAQGTSDVTNDSTGISNNGIGAINNLLDQTNQALNQILGTSAGAVTGPATTTTRRLQSLH</sequence>